<dbReference type="WBParaSite" id="Csp11.Scaffold499.g2244.t1">
    <property type="protein sequence ID" value="Csp11.Scaffold499.g2244.t1"/>
    <property type="gene ID" value="Csp11.Scaffold499.g2244"/>
</dbReference>
<feature type="region of interest" description="Disordered" evidence="1">
    <location>
        <begin position="28"/>
        <end position="103"/>
    </location>
</feature>
<feature type="region of interest" description="Disordered" evidence="1">
    <location>
        <begin position="1"/>
        <end position="20"/>
    </location>
</feature>
<sequence>MSSSRGYYRPEEEIVQAKVLYRDPGIIEENYASKPPSRRSSSHTNPDSLINQKHAQPLPSPLHSPIRSVTGSTKHESPKMAPVRSNSRGSSTSSEEDLGTRSVSVSVLKDSGTKVEIMLKAHGLKKKKSLLNSLVTVFKKCFKPSQPSRLLANGKFTEFVLTEHSLRFLLEVKTDKKKKKGNGNRLDTFLCEVKRFPSDVNPDSAEFEVLEPASGEAFILLTLIKTGNLSTNWKEFLDSNGTIDVSTI</sequence>
<dbReference type="STRING" id="1561998.A0A1I7T454"/>
<dbReference type="Proteomes" id="UP000095282">
    <property type="component" value="Unplaced"/>
</dbReference>
<dbReference type="AlphaFoldDB" id="A0A1I7T454"/>
<proteinExistence type="predicted"/>
<evidence type="ECO:0000313" key="2">
    <source>
        <dbReference type="Proteomes" id="UP000095282"/>
    </source>
</evidence>
<feature type="compositionally biased region" description="Polar residues" evidence="1">
    <location>
        <begin position="42"/>
        <end position="54"/>
    </location>
</feature>
<name>A0A1I7T454_9PELO</name>
<evidence type="ECO:0000256" key="1">
    <source>
        <dbReference type="SAM" id="MobiDB-lite"/>
    </source>
</evidence>
<protein>
    <submittedName>
        <fullName evidence="3">Ras-associating domain-containing protein</fullName>
    </submittedName>
</protein>
<accession>A0A1I7T454</accession>
<keyword evidence="2" id="KW-1185">Reference proteome</keyword>
<evidence type="ECO:0000313" key="3">
    <source>
        <dbReference type="WBParaSite" id="Csp11.Scaffold499.g2244.t1"/>
    </source>
</evidence>
<reference evidence="3" key="1">
    <citation type="submission" date="2016-11" db="UniProtKB">
        <authorList>
            <consortium name="WormBaseParasite"/>
        </authorList>
    </citation>
    <scope>IDENTIFICATION</scope>
</reference>
<organism evidence="2 3">
    <name type="scientific">Caenorhabditis tropicalis</name>
    <dbReference type="NCBI Taxonomy" id="1561998"/>
    <lineage>
        <taxon>Eukaryota</taxon>
        <taxon>Metazoa</taxon>
        <taxon>Ecdysozoa</taxon>
        <taxon>Nematoda</taxon>
        <taxon>Chromadorea</taxon>
        <taxon>Rhabditida</taxon>
        <taxon>Rhabditina</taxon>
        <taxon>Rhabditomorpha</taxon>
        <taxon>Rhabditoidea</taxon>
        <taxon>Rhabditidae</taxon>
        <taxon>Peloderinae</taxon>
        <taxon>Caenorhabditis</taxon>
    </lineage>
</organism>